<protein>
    <submittedName>
        <fullName evidence="3">Uncharacterized protein</fullName>
    </submittedName>
</protein>
<feature type="coiled-coil region" evidence="1">
    <location>
        <begin position="372"/>
        <end position="406"/>
    </location>
</feature>
<organism evidence="3">
    <name type="scientific">Zooxanthella nutricula</name>
    <dbReference type="NCBI Taxonomy" id="1333877"/>
    <lineage>
        <taxon>Eukaryota</taxon>
        <taxon>Sar</taxon>
        <taxon>Alveolata</taxon>
        <taxon>Dinophyceae</taxon>
        <taxon>Peridiniales</taxon>
        <taxon>Peridiniales incertae sedis</taxon>
        <taxon>Zooxanthella</taxon>
    </lineage>
</organism>
<proteinExistence type="predicted"/>
<feature type="coiled-coil region" evidence="1">
    <location>
        <begin position="548"/>
        <end position="575"/>
    </location>
</feature>
<name>A0A7S2VMP6_9DINO</name>
<feature type="region of interest" description="Disordered" evidence="2">
    <location>
        <begin position="509"/>
        <end position="540"/>
    </location>
</feature>
<evidence type="ECO:0000256" key="1">
    <source>
        <dbReference type="SAM" id="Coils"/>
    </source>
</evidence>
<feature type="compositionally biased region" description="Low complexity" evidence="2">
    <location>
        <begin position="523"/>
        <end position="536"/>
    </location>
</feature>
<evidence type="ECO:0000313" key="3">
    <source>
        <dbReference type="EMBL" id="CAD9638991.1"/>
    </source>
</evidence>
<reference evidence="3" key="1">
    <citation type="submission" date="2021-01" db="EMBL/GenBank/DDBJ databases">
        <authorList>
            <person name="Corre E."/>
            <person name="Pelletier E."/>
            <person name="Niang G."/>
            <person name="Scheremetjew M."/>
            <person name="Finn R."/>
            <person name="Kale V."/>
            <person name="Holt S."/>
            <person name="Cochrane G."/>
            <person name="Meng A."/>
            <person name="Brown T."/>
            <person name="Cohen L."/>
        </authorList>
    </citation>
    <scope>NUCLEOTIDE SEQUENCE</scope>
    <source>
        <strain evidence="3">RCC3387</strain>
    </source>
</reference>
<feature type="region of interest" description="Disordered" evidence="2">
    <location>
        <begin position="311"/>
        <end position="340"/>
    </location>
</feature>
<dbReference type="AlphaFoldDB" id="A0A7S2VMP6"/>
<accession>A0A7S2VMP6</accession>
<sequence>MLVAAAENKESGMPVPLKCRWKRQVGDVSVDIPGVSSNMYQISADDIGTHICVEASPADDDDELIGHVTGEIGPFELDPQTRRSLDNSLGRGYTFPVQLARAADDVQASPTAAQDHSVLVNEHRVSVSLSGAEVAADYNELYPKVIMHTLDTLKFQLVLSETRCFDLVVQSRASRDLLALMIRYFQATRQVTTSAVVASLLPPQAPLQQGETGGGSLDACIVLERLVSEVNKNMLTKEVSERVLRNTKSEKRELQEQLMESIGGCTDVIVGLQDQFHEGASGQGPAPDPAELAAQVRGIEAQNKALGDALAQEHKRREDLRTSRLAAEEAKPQLHERREERDMLRARLSQLASRSSTAQQQDMADQSHALELKRLRQDVEKLHNHKEQLRKMLQDKEREKQELQDNFFYVKGQLEKWQLRVAQDADGEGAVKELERHHQTVNNAMDERTRFSMRLESCLRDQEKDKVYHEQQIDRLMQANARLMEEKDRATREVQRVSTMYSDVASQLQREAAGQGGQTDTFAADPADQADASAPADPEEVARIRQLLSEKDEAIRAKEGENESLRTRIRKLAVE</sequence>
<keyword evidence="1" id="KW-0175">Coiled coil</keyword>
<gene>
    <name evidence="3" type="ORF">BRAN1462_LOCUS56813</name>
</gene>
<feature type="coiled-coil region" evidence="1">
    <location>
        <begin position="459"/>
        <end position="500"/>
    </location>
</feature>
<dbReference type="EMBL" id="HBGW01089533">
    <property type="protein sequence ID" value="CAD9638991.1"/>
    <property type="molecule type" value="Transcribed_RNA"/>
</dbReference>
<evidence type="ECO:0000256" key="2">
    <source>
        <dbReference type="SAM" id="MobiDB-lite"/>
    </source>
</evidence>